<dbReference type="Proteomes" id="UP001324115">
    <property type="component" value="Unassembled WGS sequence"/>
</dbReference>
<evidence type="ECO:0000313" key="1">
    <source>
        <dbReference type="EMBL" id="KAK4588636.1"/>
    </source>
</evidence>
<evidence type="ECO:0008006" key="3">
    <source>
        <dbReference type="Google" id="ProtNLM"/>
    </source>
</evidence>
<name>A0AAN7FAX9_QUERU</name>
<comment type="caution">
    <text evidence="1">The sequence shown here is derived from an EMBL/GenBank/DDBJ whole genome shotgun (WGS) entry which is preliminary data.</text>
</comment>
<organism evidence="1 2">
    <name type="scientific">Quercus rubra</name>
    <name type="common">Northern red oak</name>
    <name type="synonym">Quercus borealis</name>
    <dbReference type="NCBI Taxonomy" id="3512"/>
    <lineage>
        <taxon>Eukaryota</taxon>
        <taxon>Viridiplantae</taxon>
        <taxon>Streptophyta</taxon>
        <taxon>Embryophyta</taxon>
        <taxon>Tracheophyta</taxon>
        <taxon>Spermatophyta</taxon>
        <taxon>Magnoliopsida</taxon>
        <taxon>eudicotyledons</taxon>
        <taxon>Gunneridae</taxon>
        <taxon>Pentapetalae</taxon>
        <taxon>rosids</taxon>
        <taxon>fabids</taxon>
        <taxon>Fagales</taxon>
        <taxon>Fagaceae</taxon>
        <taxon>Quercus</taxon>
    </lineage>
</organism>
<keyword evidence="2" id="KW-1185">Reference proteome</keyword>
<dbReference type="InterPro" id="IPR036163">
    <property type="entry name" value="HMA_dom_sf"/>
</dbReference>
<dbReference type="GO" id="GO:0046872">
    <property type="term" value="F:metal ion binding"/>
    <property type="evidence" value="ECO:0007669"/>
    <property type="project" value="InterPro"/>
</dbReference>
<accession>A0AAN7FAX9</accession>
<dbReference type="SUPFAM" id="SSF55008">
    <property type="entry name" value="HMA, heavy metal-associated domain"/>
    <property type="match status" value="1"/>
</dbReference>
<reference evidence="1 2" key="1">
    <citation type="journal article" date="2023" name="G3 (Bethesda)">
        <title>A haplotype-resolved chromosome-scale genome for Quercus rubra L. provides insights into the genetics of adaptive traits for red oak species.</title>
        <authorList>
            <person name="Kapoor B."/>
            <person name="Jenkins J."/>
            <person name="Schmutz J."/>
            <person name="Zhebentyayeva T."/>
            <person name="Kuelheim C."/>
            <person name="Coggeshall M."/>
            <person name="Heim C."/>
            <person name="Lasky J.R."/>
            <person name="Leites L."/>
            <person name="Islam-Faridi N."/>
            <person name="Romero-Severson J."/>
            <person name="DeLeo V.L."/>
            <person name="Lucas S.M."/>
            <person name="Lazic D."/>
            <person name="Gailing O."/>
            <person name="Carlson J."/>
            <person name="Staton M."/>
        </authorList>
    </citation>
    <scope>NUCLEOTIDE SEQUENCE [LARGE SCALE GENOMIC DNA]</scope>
    <source>
        <strain evidence="1">Pseudo-F2</strain>
    </source>
</reference>
<sequence length="176" mass="19865">MVEEKKTTLMVIEVDLECSRCYKKIKKVLCKIPQIQDQVYNEKENLVVIKVVCCSAEKIKQKIIYKGGDTIKNIKIREIEKSKPTKKNEIEKPKLDSKPLLGPVGFGTCCCTECLQGRSEGPCHCGQCRPPRCDCGSCQGRPNCESFSRGCRRSCNVNQNQFDHFSPEPSPLCTIM</sequence>
<dbReference type="PANTHER" id="PTHR47005:SF5">
    <property type="entry name" value="HEAVY METAL TRANSPORT_DETOXIFICATION SUPERFAMILY PROTEIN"/>
    <property type="match status" value="1"/>
</dbReference>
<proteinExistence type="predicted"/>
<dbReference type="PANTHER" id="PTHR47005">
    <property type="entry name" value="HEAVY METAL TRANSPORT/DETOXIFICATION SUPERFAMILY PROTEIN"/>
    <property type="match status" value="1"/>
</dbReference>
<evidence type="ECO:0000313" key="2">
    <source>
        <dbReference type="Proteomes" id="UP001324115"/>
    </source>
</evidence>
<gene>
    <name evidence="1" type="ORF">RGQ29_019592</name>
</gene>
<dbReference type="EMBL" id="JAXUIC010000005">
    <property type="protein sequence ID" value="KAK4588636.1"/>
    <property type="molecule type" value="Genomic_DNA"/>
</dbReference>
<protein>
    <recommendedName>
        <fullName evidence="3">HMA domain-containing protein</fullName>
    </recommendedName>
</protein>
<dbReference type="AlphaFoldDB" id="A0AAN7FAX9"/>